<feature type="signal peptide" evidence="1">
    <location>
        <begin position="1"/>
        <end position="19"/>
    </location>
</feature>
<dbReference type="PANTHER" id="PTHR43135">
    <property type="entry name" value="ALPHA-D-RIBOSE 1-METHYLPHOSPHONATE 5-TRIPHOSPHATE DIPHOSPHATASE"/>
    <property type="match status" value="1"/>
</dbReference>
<dbReference type="EMBL" id="JAFJYH010000268">
    <property type="protein sequence ID" value="KAG4414364.1"/>
    <property type="molecule type" value="Genomic_DNA"/>
</dbReference>
<dbReference type="SUPFAM" id="SSF51338">
    <property type="entry name" value="Composite domain of metallo-dependent hydrolases"/>
    <property type="match status" value="1"/>
</dbReference>
<comment type="caution">
    <text evidence="3">The sequence shown here is derived from an EMBL/GenBank/DDBJ whole genome shotgun (WGS) entry which is preliminary data.</text>
</comment>
<dbReference type="SUPFAM" id="SSF51556">
    <property type="entry name" value="Metallo-dependent hydrolases"/>
    <property type="match status" value="1"/>
</dbReference>
<dbReference type="PANTHER" id="PTHR43135:SF3">
    <property type="entry name" value="ALPHA-D-RIBOSE 1-METHYLPHOSPHONATE 5-TRIPHOSPHATE DIPHOSPHATASE"/>
    <property type="match status" value="1"/>
</dbReference>
<feature type="chain" id="PRO_5034034974" description="Amidohydrolase-related domain-containing protein" evidence="1">
    <location>
        <begin position="20"/>
        <end position="384"/>
    </location>
</feature>
<dbReference type="Proteomes" id="UP000664132">
    <property type="component" value="Unassembled WGS sequence"/>
</dbReference>
<keyword evidence="4" id="KW-1185">Reference proteome</keyword>
<dbReference type="InterPro" id="IPR032466">
    <property type="entry name" value="Metal_Hydrolase"/>
</dbReference>
<dbReference type="Gene3D" id="3.40.50.10910">
    <property type="entry name" value="Amidohydrolase"/>
    <property type="match status" value="1"/>
</dbReference>
<protein>
    <recommendedName>
        <fullName evidence="2">Amidohydrolase-related domain-containing protein</fullName>
    </recommendedName>
</protein>
<keyword evidence="1" id="KW-0732">Signal</keyword>
<proteinExistence type="predicted"/>
<dbReference type="InterPro" id="IPR006680">
    <property type="entry name" value="Amidohydro-rel"/>
</dbReference>
<dbReference type="Gene3D" id="2.30.40.10">
    <property type="entry name" value="Urease, subunit C, domain 1"/>
    <property type="match status" value="1"/>
</dbReference>
<dbReference type="Pfam" id="PF01979">
    <property type="entry name" value="Amidohydro_1"/>
    <property type="match status" value="1"/>
</dbReference>
<dbReference type="InterPro" id="IPR011059">
    <property type="entry name" value="Metal-dep_hydrolase_composite"/>
</dbReference>
<dbReference type="Gene3D" id="3.30.110.90">
    <property type="entry name" value="Amidohydrolase"/>
    <property type="match status" value="1"/>
</dbReference>
<gene>
    <name evidence="3" type="ORF">IFR04_012501</name>
</gene>
<dbReference type="GO" id="GO:0016810">
    <property type="term" value="F:hydrolase activity, acting on carbon-nitrogen (but not peptide) bonds"/>
    <property type="evidence" value="ECO:0007669"/>
    <property type="project" value="InterPro"/>
</dbReference>
<feature type="domain" description="Amidohydrolase-related" evidence="2">
    <location>
        <begin position="81"/>
        <end position="381"/>
    </location>
</feature>
<accession>A0A8H7T369</accession>
<dbReference type="Gene3D" id="1.20.58.520">
    <property type="entry name" value="Amidohydrolase"/>
    <property type="match status" value="1"/>
</dbReference>
<reference evidence="3" key="1">
    <citation type="submission" date="2021-02" db="EMBL/GenBank/DDBJ databases">
        <title>Genome sequence Cadophora malorum strain M34.</title>
        <authorList>
            <person name="Stefanovic E."/>
            <person name="Vu D."/>
            <person name="Scully C."/>
            <person name="Dijksterhuis J."/>
            <person name="Roader J."/>
            <person name="Houbraken J."/>
        </authorList>
    </citation>
    <scope>NUCLEOTIDE SEQUENCE</scope>
    <source>
        <strain evidence="3">M34</strain>
    </source>
</reference>
<name>A0A8H7T369_9HELO</name>
<dbReference type="InterPro" id="IPR051781">
    <property type="entry name" value="Metallo-dep_Hydrolase"/>
</dbReference>
<dbReference type="AlphaFoldDB" id="A0A8H7T369"/>
<evidence type="ECO:0000313" key="4">
    <source>
        <dbReference type="Proteomes" id="UP000664132"/>
    </source>
</evidence>
<sequence>MYLPQLLLALLTLVDSALSKCNGHHHHQAGSVQHRKTAITNVLVWDGTKFPRSRSTVVIVDGIISNENSVGAVIINGKGGFLIPGLIDSHVHLTDCAYLATLQKYGVTTALDMGTTPYEDVAKCGEHGVTDIRGSGAAGTVNGTKISFTPGFPTDSFFSTPEAGRAFVASRKAERVDYIKLFLDPLGPDDATIKAVVKAAHQEDLQVIAHASSYVAYAQAARTGVDIITHAPIDKALDDNVINDVISRDIKVVPTLLMMQSTINNTGAPFFLYDNVAHSTKSLLHAGIPVAVGTDSNDNPFVPANPSFGESLHEELRMMVAAGFTPSQALQAATSVPATVFRMDDRGAIKVGLRADLVLLSKDPSKDIGNAKSIVKVWVEGISK</sequence>
<organism evidence="3 4">
    <name type="scientific">Cadophora malorum</name>
    <dbReference type="NCBI Taxonomy" id="108018"/>
    <lineage>
        <taxon>Eukaryota</taxon>
        <taxon>Fungi</taxon>
        <taxon>Dikarya</taxon>
        <taxon>Ascomycota</taxon>
        <taxon>Pezizomycotina</taxon>
        <taxon>Leotiomycetes</taxon>
        <taxon>Helotiales</taxon>
        <taxon>Ploettnerulaceae</taxon>
        <taxon>Cadophora</taxon>
    </lineage>
</organism>
<evidence type="ECO:0000313" key="3">
    <source>
        <dbReference type="EMBL" id="KAG4414364.1"/>
    </source>
</evidence>
<evidence type="ECO:0000259" key="2">
    <source>
        <dbReference type="Pfam" id="PF01979"/>
    </source>
</evidence>
<evidence type="ECO:0000256" key="1">
    <source>
        <dbReference type="SAM" id="SignalP"/>
    </source>
</evidence>
<dbReference type="OrthoDB" id="194468at2759"/>